<keyword evidence="13" id="KW-0998">Cell outer membrane</keyword>
<keyword evidence="18" id="KW-1185">Reference proteome</keyword>
<keyword evidence="14" id="KW-0449">Lipoprotein</keyword>
<evidence type="ECO:0000256" key="14">
    <source>
        <dbReference type="ARBA" id="ARBA00023288"/>
    </source>
</evidence>
<keyword evidence="6" id="KW-0812">Transmembrane</keyword>
<gene>
    <name evidence="17" type="ORF">SAMN05444141_101293</name>
</gene>
<dbReference type="PANTHER" id="PTHR33619">
    <property type="entry name" value="POLYSACCHARIDE EXPORT PROTEIN GFCE-RELATED"/>
    <property type="match status" value="1"/>
</dbReference>
<dbReference type="Gene3D" id="3.10.560.10">
    <property type="entry name" value="Outer membrane lipoprotein wza domain like"/>
    <property type="match status" value="1"/>
</dbReference>
<dbReference type="InterPro" id="IPR054765">
    <property type="entry name" value="SLBB_dom"/>
</dbReference>
<evidence type="ECO:0000256" key="11">
    <source>
        <dbReference type="ARBA" id="ARBA00023136"/>
    </source>
</evidence>
<evidence type="ECO:0000259" key="15">
    <source>
        <dbReference type="Pfam" id="PF02563"/>
    </source>
</evidence>
<dbReference type="GO" id="GO:0006811">
    <property type="term" value="P:monoatomic ion transport"/>
    <property type="evidence" value="ECO:0007669"/>
    <property type="project" value="UniProtKB-KW"/>
</dbReference>
<feature type="domain" description="Polysaccharide export protein N-terminal" evidence="15">
    <location>
        <begin position="59"/>
        <end position="133"/>
    </location>
</feature>
<protein>
    <submittedName>
        <fullName evidence="17">Polysaccharide export outer membrane protein</fullName>
    </submittedName>
</protein>
<evidence type="ECO:0000313" key="18">
    <source>
        <dbReference type="Proteomes" id="UP000183371"/>
    </source>
</evidence>
<evidence type="ECO:0000256" key="2">
    <source>
        <dbReference type="ARBA" id="ARBA00009450"/>
    </source>
</evidence>
<evidence type="ECO:0000313" key="17">
    <source>
        <dbReference type="EMBL" id="SFT39269.1"/>
    </source>
</evidence>
<dbReference type="Pfam" id="PF02563">
    <property type="entry name" value="Poly_export"/>
    <property type="match status" value="1"/>
</dbReference>
<dbReference type="Pfam" id="PF22461">
    <property type="entry name" value="SLBB_2"/>
    <property type="match status" value="1"/>
</dbReference>
<dbReference type="InterPro" id="IPR049712">
    <property type="entry name" value="Poly_export"/>
</dbReference>
<evidence type="ECO:0000256" key="3">
    <source>
        <dbReference type="ARBA" id="ARBA00022448"/>
    </source>
</evidence>
<evidence type="ECO:0000256" key="6">
    <source>
        <dbReference type="ARBA" id="ARBA00022692"/>
    </source>
</evidence>
<keyword evidence="5" id="KW-0762">Sugar transport</keyword>
<dbReference type="GO" id="GO:0009279">
    <property type="term" value="C:cell outer membrane"/>
    <property type="evidence" value="ECO:0007669"/>
    <property type="project" value="UniProtKB-SubCell"/>
</dbReference>
<evidence type="ECO:0000256" key="4">
    <source>
        <dbReference type="ARBA" id="ARBA00022452"/>
    </source>
</evidence>
<keyword evidence="4" id="KW-1134">Transmembrane beta strand</keyword>
<organism evidence="17 18">
    <name type="scientific">Pseudovibrio denitrificans</name>
    <dbReference type="NCBI Taxonomy" id="258256"/>
    <lineage>
        <taxon>Bacteria</taxon>
        <taxon>Pseudomonadati</taxon>
        <taxon>Pseudomonadota</taxon>
        <taxon>Alphaproteobacteria</taxon>
        <taxon>Hyphomicrobiales</taxon>
        <taxon>Stappiaceae</taxon>
        <taxon>Pseudovibrio</taxon>
    </lineage>
</organism>
<name>A0A1I6XLH9_9HYPH</name>
<evidence type="ECO:0000259" key="16">
    <source>
        <dbReference type="Pfam" id="PF22461"/>
    </source>
</evidence>
<evidence type="ECO:0000256" key="5">
    <source>
        <dbReference type="ARBA" id="ARBA00022597"/>
    </source>
</evidence>
<keyword evidence="12" id="KW-0564">Palmitate</keyword>
<dbReference type="GO" id="GO:0015159">
    <property type="term" value="F:polysaccharide transmembrane transporter activity"/>
    <property type="evidence" value="ECO:0007669"/>
    <property type="project" value="InterPro"/>
</dbReference>
<evidence type="ECO:0000256" key="8">
    <source>
        <dbReference type="ARBA" id="ARBA00023047"/>
    </source>
</evidence>
<proteinExistence type="inferred from homology"/>
<dbReference type="Proteomes" id="UP000183371">
    <property type="component" value="Unassembled WGS sequence"/>
</dbReference>
<keyword evidence="8" id="KW-0625">Polysaccharide transport</keyword>
<dbReference type="GO" id="GO:0046930">
    <property type="term" value="C:pore complex"/>
    <property type="evidence" value="ECO:0007669"/>
    <property type="project" value="UniProtKB-KW"/>
</dbReference>
<evidence type="ECO:0000256" key="10">
    <source>
        <dbReference type="ARBA" id="ARBA00023114"/>
    </source>
</evidence>
<comment type="subcellular location">
    <subcellularLocation>
        <location evidence="1">Cell outer membrane</location>
        <topology evidence="1">Multi-pass membrane protein</topology>
    </subcellularLocation>
</comment>
<evidence type="ECO:0000256" key="1">
    <source>
        <dbReference type="ARBA" id="ARBA00004571"/>
    </source>
</evidence>
<comment type="similarity">
    <text evidence="2">Belongs to the BexD/CtrA/VexA family.</text>
</comment>
<evidence type="ECO:0000256" key="9">
    <source>
        <dbReference type="ARBA" id="ARBA00023065"/>
    </source>
</evidence>
<sequence>MISSVKRGGTKEKGNGVKQKWLNGLTSLFILGLLQGCASGEFAGQEAQNQITSDRIFSQPEAYRLGPSDKLRVMVFGEPDLSGEFVVDDQGKLDLPLIGDISANNSSVKELESRIVAALKDGYLKEPRVSLEVLSSRPFFIQGEVARPGEYSYKNGLTLQDAIAVAGGYSYRANTSSIFIRPVGSNYEVPVKLTGARLYLRPGDSIRIPERYF</sequence>
<dbReference type="AlphaFoldDB" id="A0A1I6XLH9"/>
<dbReference type="PANTHER" id="PTHR33619:SF3">
    <property type="entry name" value="POLYSACCHARIDE EXPORT PROTEIN GFCE-RELATED"/>
    <property type="match status" value="1"/>
</dbReference>
<feature type="domain" description="SLBB" evidence="16">
    <location>
        <begin position="139"/>
        <end position="207"/>
    </location>
</feature>
<keyword evidence="11" id="KW-0472">Membrane</keyword>
<keyword evidence="9" id="KW-0406">Ion transport</keyword>
<evidence type="ECO:0000256" key="7">
    <source>
        <dbReference type="ARBA" id="ARBA00022729"/>
    </source>
</evidence>
<dbReference type="InterPro" id="IPR003715">
    <property type="entry name" value="Poly_export_N"/>
</dbReference>
<evidence type="ECO:0000256" key="12">
    <source>
        <dbReference type="ARBA" id="ARBA00023139"/>
    </source>
</evidence>
<dbReference type="EMBL" id="FPBD01000001">
    <property type="protein sequence ID" value="SFT39269.1"/>
    <property type="molecule type" value="Genomic_DNA"/>
</dbReference>
<evidence type="ECO:0000256" key="13">
    <source>
        <dbReference type="ARBA" id="ARBA00023237"/>
    </source>
</evidence>
<reference evidence="18" key="1">
    <citation type="submission" date="2016-10" db="EMBL/GenBank/DDBJ databases">
        <authorList>
            <person name="Varghese N."/>
            <person name="Submissions S."/>
        </authorList>
    </citation>
    <scope>NUCLEOTIDE SEQUENCE [LARGE SCALE GENOMIC DNA]</scope>
    <source>
        <strain evidence="18">DSM 17465</strain>
    </source>
</reference>
<keyword evidence="10" id="KW-0626">Porin</keyword>
<dbReference type="GO" id="GO:0015288">
    <property type="term" value="F:porin activity"/>
    <property type="evidence" value="ECO:0007669"/>
    <property type="project" value="UniProtKB-KW"/>
</dbReference>
<keyword evidence="3" id="KW-0813">Transport</keyword>
<accession>A0A1I6XLH9</accession>
<keyword evidence="7" id="KW-0732">Signal</keyword>